<evidence type="ECO:0008006" key="6">
    <source>
        <dbReference type="Google" id="ProtNLM"/>
    </source>
</evidence>
<gene>
    <name evidence="4" type="ORF">IFM89_021196</name>
</gene>
<evidence type="ECO:0000259" key="2">
    <source>
        <dbReference type="Pfam" id="PF00156"/>
    </source>
</evidence>
<keyword evidence="5" id="KW-1185">Reference proteome</keyword>
<proteinExistence type="inferred from homology"/>
<dbReference type="GO" id="GO:0006015">
    <property type="term" value="P:5-phosphoribose 1-diphosphate biosynthetic process"/>
    <property type="evidence" value="ECO:0007669"/>
    <property type="project" value="TreeGrafter"/>
</dbReference>
<dbReference type="Gene3D" id="1.25.40.180">
    <property type="match status" value="1"/>
</dbReference>
<dbReference type="SUPFAM" id="SSF53271">
    <property type="entry name" value="PRTase-like"/>
    <property type="match status" value="1"/>
</dbReference>
<name>A0A835HFZ1_9MAGN</name>
<dbReference type="Pfam" id="PF00156">
    <property type="entry name" value="Pribosyltran"/>
    <property type="match status" value="1"/>
</dbReference>
<dbReference type="SUPFAM" id="SSF48371">
    <property type="entry name" value="ARM repeat"/>
    <property type="match status" value="1"/>
</dbReference>
<accession>A0A835HFZ1</accession>
<protein>
    <recommendedName>
        <fullName evidence="6">Phosphoribosyltransferase domain-containing protein</fullName>
    </recommendedName>
</protein>
<sequence length="227" mass="25373">MIYMLCGERFYFGDHVLPCFEIGIPLLKQCLHQLPDADNISIAFPDDGAWKRFYKQLQHFPMVVCTKVREGDKRFVRLKEGSAAGRHVVIVDDLVQSGGTIECQKVLAAHGATKVSAYVTHGLKISIIIEGGRDEEGDLEGESAASPSSPSSTVMDVVSKDEGLIVFFLVLEEIRLGLELNDYSFQQRRIAHMRFLGELYNYDHIDSSVIFETLYLILAFGHGTSEV</sequence>
<comment type="caution">
    <text evidence="4">The sequence shown here is derived from an EMBL/GenBank/DDBJ whole genome shotgun (WGS) entry which is preliminary data.</text>
</comment>
<dbReference type="Proteomes" id="UP000631114">
    <property type="component" value="Unassembled WGS sequence"/>
</dbReference>
<evidence type="ECO:0000259" key="3">
    <source>
        <dbReference type="Pfam" id="PF02854"/>
    </source>
</evidence>
<organism evidence="4 5">
    <name type="scientific">Coptis chinensis</name>
    <dbReference type="NCBI Taxonomy" id="261450"/>
    <lineage>
        <taxon>Eukaryota</taxon>
        <taxon>Viridiplantae</taxon>
        <taxon>Streptophyta</taxon>
        <taxon>Embryophyta</taxon>
        <taxon>Tracheophyta</taxon>
        <taxon>Spermatophyta</taxon>
        <taxon>Magnoliopsida</taxon>
        <taxon>Ranunculales</taxon>
        <taxon>Ranunculaceae</taxon>
        <taxon>Coptidoideae</taxon>
        <taxon>Coptis</taxon>
    </lineage>
</organism>
<dbReference type="EMBL" id="JADFTS010000007">
    <property type="protein sequence ID" value="KAF9597709.1"/>
    <property type="molecule type" value="Genomic_DNA"/>
</dbReference>
<dbReference type="GO" id="GO:0003723">
    <property type="term" value="F:RNA binding"/>
    <property type="evidence" value="ECO:0007669"/>
    <property type="project" value="InterPro"/>
</dbReference>
<dbReference type="GO" id="GO:0006164">
    <property type="term" value="P:purine nucleotide biosynthetic process"/>
    <property type="evidence" value="ECO:0007669"/>
    <property type="project" value="TreeGrafter"/>
</dbReference>
<dbReference type="GO" id="GO:0002189">
    <property type="term" value="C:ribose phosphate diphosphokinase complex"/>
    <property type="evidence" value="ECO:0007669"/>
    <property type="project" value="TreeGrafter"/>
</dbReference>
<feature type="domain" description="MIF4G" evidence="3">
    <location>
        <begin position="170"/>
        <end position="223"/>
    </location>
</feature>
<dbReference type="Pfam" id="PF02854">
    <property type="entry name" value="MIF4G"/>
    <property type="match status" value="1"/>
</dbReference>
<dbReference type="InterPro" id="IPR000836">
    <property type="entry name" value="PRTase_dom"/>
</dbReference>
<dbReference type="CDD" id="cd06223">
    <property type="entry name" value="PRTases_typeI"/>
    <property type="match status" value="1"/>
</dbReference>
<evidence type="ECO:0000256" key="1">
    <source>
        <dbReference type="ARBA" id="ARBA00006478"/>
    </source>
</evidence>
<dbReference type="InterPro" id="IPR005946">
    <property type="entry name" value="Rib-P_diPkinase"/>
</dbReference>
<reference evidence="4 5" key="1">
    <citation type="submission" date="2020-10" db="EMBL/GenBank/DDBJ databases">
        <title>The Coptis chinensis genome and diversification of protoberbering-type alkaloids.</title>
        <authorList>
            <person name="Wang B."/>
            <person name="Shu S."/>
            <person name="Song C."/>
            <person name="Liu Y."/>
        </authorList>
    </citation>
    <scope>NUCLEOTIDE SEQUENCE [LARGE SCALE GENOMIC DNA]</scope>
    <source>
        <strain evidence="4">HL-2020</strain>
        <tissue evidence="4">Leaf</tissue>
    </source>
</reference>
<dbReference type="PANTHER" id="PTHR10210">
    <property type="entry name" value="RIBOSE-PHOSPHATE DIPHOSPHOKINASE FAMILY MEMBER"/>
    <property type="match status" value="1"/>
</dbReference>
<dbReference type="OrthoDB" id="10263753at2759"/>
<dbReference type="PANTHER" id="PTHR10210:SF34">
    <property type="entry name" value="RIBOSE-PHOSPHATE PYROPHOSPHOKINASE 4"/>
    <property type="match status" value="1"/>
</dbReference>
<dbReference type="InterPro" id="IPR029057">
    <property type="entry name" value="PRTase-like"/>
</dbReference>
<dbReference type="InterPro" id="IPR003890">
    <property type="entry name" value="MIF4G-like_typ-3"/>
</dbReference>
<evidence type="ECO:0000313" key="4">
    <source>
        <dbReference type="EMBL" id="KAF9597709.1"/>
    </source>
</evidence>
<evidence type="ECO:0000313" key="5">
    <source>
        <dbReference type="Proteomes" id="UP000631114"/>
    </source>
</evidence>
<comment type="similarity">
    <text evidence="1">Belongs to the ribose-phosphate pyrophosphokinase family.</text>
</comment>
<dbReference type="Gene3D" id="3.40.50.2020">
    <property type="match status" value="1"/>
</dbReference>
<dbReference type="AlphaFoldDB" id="A0A835HFZ1"/>
<dbReference type="GO" id="GO:0005737">
    <property type="term" value="C:cytoplasm"/>
    <property type="evidence" value="ECO:0007669"/>
    <property type="project" value="TreeGrafter"/>
</dbReference>
<feature type="domain" description="Phosphoribosyltransferase" evidence="2">
    <location>
        <begin position="14"/>
        <end position="121"/>
    </location>
</feature>
<dbReference type="InterPro" id="IPR016024">
    <property type="entry name" value="ARM-type_fold"/>
</dbReference>
<dbReference type="GO" id="GO:0000287">
    <property type="term" value="F:magnesium ion binding"/>
    <property type="evidence" value="ECO:0007669"/>
    <property type="project" value="InterPro"/>
</dbReference>